<keyword evidence="2" id="KW-1185">Reference proteome</keyword>
<protein>
    <submittedName>
        <fullName evidence="1">Uncharacterized protein</fullName>
    </submittedName>
</protein>
<accession>A0A699ZXJ0</accession>
<evidence type="ECO:0000313" key="1">
    <source>
        <dbReference type="EMBL" id="GFH23414.1"/>
    </source>
</evidence>
<evidence type="ECO:0000313" key="2">
    <source>
        <dbReference type="Proteomes" id="UP000485058"/>
    </source>
</evidence>
<sequence length="193" mass="20395">MSRCGACSHRCDRPSSFSYITLPSASAVAVRSEKGCGNVTRRAVGIHVTCADGRGVCDSSDATGVAAPTSQPGIGAVYPWVAVAASASFHQGKVVPAATPLPPPAYGEVGHAKECKVLHGLWGLAPRAVRVPHAQVAKLLVLGMTDDAAPSWRGDMRCATVRERSRRLCNMTGNVRTRDVTCNVTKHTIHCYM</sequence>
<name>A0A699ZXJ0_HAELA</name>
<organism evidence="1 2">
    <name type="scientific">Haematococcus lacustris</name>
    <name type="common">Green alga</name>
    <name type="synonym">Haematococcus pluvialis</name>
    <dbReference type="NCBI Taxonomy" id="44745"/>
    <lineage>
        <taxon>Eukaryota</taxon>
        <taxon>Viridiplantae</taxon>
        <taxon>Chlorophyta</taxon>
        <taxon>core chlorophytes</taxon>
        <taxon>Chlorophyceae</taxon>
        <taxon>CS clade</taxon>
        <taxon>Chlamydomonadales</taxon>
        <taxon>Haematococcaceae</taxon>
        <taxon>Haematococcus</taxon>
    </lineage>
</organism>
<dbReference type="AlphaFoldDB" id="A0A699ZXJ0"/>
<gene>
    <name evidence="1" type="ORF">HaLaN_21023</name>
</gene>
<proteinExistence type="predicted"/>
<comment type="caution">
    <text evidence="1">The sequence shown here is derived from an EMBL/GenBank/DDBJ whole genome shotgun (WGS) entry which is preliminary data.</text>
</comment>
<dbReference type="Proteomes" id="UP000485058">
    <property type="component" value="Unassembled WGS sequence"/>
</dbReference>
<dbReference type="EMBL" id="BLLF01002266">
    <property type="protein sequence ID" value="GFH23414.1"/>
    <property type="molecule type" value="Genomic_DNA"/>
</dbReference>
<reference evidence="1 2" key="1">
    <citation type="submission" date="2020-02" db="EMBL/GenBank/DDBJ databases">
        <title>Draft genome sequence of Haematococcus lacustris strain NIES-144.</title>
        <authorList>
            <person name="Morimoto D."/>
            <person name="Nakagawa S."/>
            <person name="Yoshida T."/>
            <person name="Sawayama S."/>
        </authorList>
    </citation>
    <scope>NUCLEOTIDE SEQUENCE [LARGE SCALE GENOMIC DNA]</scope>
    <source>
        <strain evidence="1 2">NIES-144</strain>
    </source>
</reference>